<dbReference type="PROSITE" id="PS00862">
    <property type="entry name" value="OX2_COVAL_FAD"/>
    <property type="match status" value="1"/>
</dbReference>
<keyword evidence="4" id="KW-0274">FAD</keyword>
<comment type="caution">
    <text evidence="7">The sequence shown here is derived from an EMBL/GenBank/DDBJ whole genome shotgun (WGS) entry which is preliminary data.</text>
</comment>
<evidence type="ECO:0000256" key="3">
    <source>
        <dbReference type="ARBA" id="ARBA00022630"/>
    </source>
</evidence>
<dbReference type="EMBL" id="JAJVCN010000002">
    <property type="protein sequence ID" value="MCE7007296.1"/>
    <property type="molecule type" value="Genomic_DNA"/>
</dbReference>
<evidence type="ECO:0000259" key="6">
    <source>
        <dbReference type="PROSITE" id="PS51387"/>
    </source>
</evidence>
<evidence type="ECO:0000256" key="4">
    <source>
        <dbReference type="ARBA" id="ARBA00022827"/>
    </source>
</evidence>
<dbReference type="Gene3D" id="3.30.43.10">
    <property type="entry name" value="Uridine Diphospho-n-acetylenolpyruvylglucosamine Reductase, domain 2"/>
    <property type="match status" value="1"/>
</dbReference>
<comment type="similarity">
    <text evidence="2">Belongs to the oxygen-dependent FAD-linked oxidoreductase family.</text>
</comment>
<comment type="cofactor">
    <cofactor evidence="1">
        <name>FAD</name>
        <dbReference type="ChEBI" id="CHEBI:57692"/>
    </cofactor>
</comment>
<evidence type="ECO:0000313" key="7">
    <source>
        <dbReference type="EMBL" id="MCE7007296.1"/>
    </source>
</evidence>
<dbReference type="PANTHER" id="PTHR42973">
    <property type="entry name" value="BINDING OXIDOREDUCTASE, PUTATIVE (AFU_ORTHOLOGUE AFUA_1G17690)-RELATED"/>
    <property type="match status" value="1"/>
</dbReference>
<protein>
    <submittedName>
        <fullName evidence="7">FAD-binding oxidoreductase</fullName>
    </submittedName>
</protein>
<dbReference type="PANTHER" id="PTHR42973:SF39">
    <property type="entry name" value="FAD-BINDING PCMH-TYPE DOMAIN-CONTAINING PROTEIN"/>
    <property type="match status" value="1"/>
</dbReference>
<keyword evidence="3" id="KW-0285">Flavoprotein</keyword>
<dbReference type="InterPro" id="IPR050416">
    <property type="entry name" value="FAD-linked_Oxidoreductase"/>
</dbReference>
<feature type="domain" description="FAD-binding PCMH-type" evidence="6">
    <location>
        <begin position="37"/>
        <end position="207"/>
    </location>
</feature>
<keyword evidence="8" id="KW-1185">Reference proteome</keyword>
<accession>A0ABS8ZHL3</accession>
<proteinExistence type="inferred from homology"/>
<evidence type="ECO:0000313" key="8">
    <source>
        <dbReference type="Proteomes" id="UP001521150"/>
    </source>
</evidence>
<dbReference type="SUPFAM" id="SSF56176">
    <property type="entry name" value="FAD-binding/transporter-associated domain-like"/>
    <property type="match status" value="1"/>
</dbReference>
<keyword evidence="5" id="KW-0560">Oxidoreductase</keyword>
<dbReference type="Pfam" id="PF01565">
    <property type="entry name" value="FAD_binding_4"/>
    <property type="match status" value="1"/>
</dbReference>
<dbReference type="InterPro" id="IPR016166">
    <property type="entry name" value="FAD-bd_PCMH"/>
</dbReference>
<dbReference type="InterPro" id="IPR016167">
    <property type="entry name" value="FAD-bd_PCMH_sub1"/>
</dbReference>
<dbReference type="InterPro" id="IPR006093">
    <property type="entry name" value="Oxy_OxRdtase_FAD_BS"/>
</dbReference>
<dbReference type="InterPro" id="IPR036318">
    <property type="entry name" value="FAD-bd_PCMH-like_sf"/>
</dbReference>
<evidence type="ECO:0000256" key="5">
    <source>
        <dbReference type="ARBA" id="ARBA00023002"/>
    </source>
</evidence>
<evidence type="ECO:0000256" key="2">
    <source>
        <dbReference type="ARBA" id="ARBA00005466"/>
    </source>
</evidence>
<evidence type="ECO:0000256" key="1">
    <source>
        <dbReference type="ARBA" id="ARBA00001974"/>
    </source>
</evidence>
<dbReference type="RefSeq" id="WP_233728685.1">
    <property type="nucleotide sequence ID" value="NZ_JAJVCN010000002.1"/>
</dbReference>
<reference evidence="7 8" key="1">
    <citation type="submission" date="2021-12" db="EMBL/GenBank/DDBJ databases">
        <title>Genome sequence of Kibdelosporangium philippinense ATCC 49844.</title>
        <authorList>
            <person name="Fedorov E.A."/>
            <person name="Omeragic M."/>
            <person name="Shalygina K.F."/>
            <person name="Maclea K.S."/>
        </authorList>
    </citation>
    <scope>NUCLEOTIDE SEQUENCE [LARGE SCALE GENOMIC DNA]</scope>
    <source>
        <strain evidence="7 8">ATCC 49844</strain>
    </source>
</reference>
<dbReference type="Proteomes" id="UP001521150">
    <property type="component" value="Unassembled WGS sequence"/>
</dbReference>
<dbReference type="InterPro" id="IPR006094">
    <property type="entry name" value="Oxid_FAD_bind_N"/>
</dbReference>
<dbReference type="Pfam" id="PF08031">
    <property type="entry name" value="BBE"/>
    <property type="match status" value="1"/>
</dbReference>
<dbReference type="InterPro" id="IPR012951">
    <property type="entry name" value="BBE"/>
</dbReference>
<dbReference type="PROSITE" id="PS51387">
    <property type="entry name" value="FAD_PCMH"/>
    <property type="match status" value="1"/>
</dbReference>
<sequence>MSVASVVAELTGALRPDQVIVPGSGADESWRVFNAAVDHEPIVVVRCAGVVDVQVAVRVARTHGLPLSVRGGGHDWAGRALRHGGLVLDLTAMREVEVDTDARIATVAGGAKSGDVITAGTPHDLVAVTGTIGHVGMAGMSLGGGYGPLNGRFGLALDNIVGAEVVLADGRVVIADEHREPELFWALRGGGGNFGVVTSLRIRLHSLAQLLAGFIVYPWSQATQVLSALPELLAAAPDELTVLSGVMPGPDGSPTVLLSPAWSGPINDGDRHIANLHRLGSPMMAQVGPMPYQAMLGLFDSQVVPGLHNTVRTRTVAGHTPEIVAALVAAGDTKTSPISAIGLHHFHGAATRVAQQSTAFGIRRPHFSVEIAALWQPGDDAARHREWADATSTAIAAHALPGGYANMLGPDHHDQIAQAYGPNAARLRAAKDRYDPERVFTAIPLPLGDQ</sequence>
<organism evidence="7 8">
    <name type="scientific">Kibdelosporangium philippinense</name>
    <dbReference type="NCBI Taxonomy" id="211113"/>
    <lineage>
        <taxon>Bacteria</taxon>
        <taxon>Bacillati</taxon>
        <taxon>Actinomycetota</taxon>
        <taxon>Actinomycetes</taxon>
        <taxon>Pseudonocardiales</taxon>
        <taxon>Pseudonocardiaceae</taxon>
        <taxon>Kibdelosporangium</taxon>
    </lineage>
</organism>
<dbReference type="Gene3D" id="3.30.465.10">
    <property type="match status" value="1"/>
</dbReference>
<dbReference type="InterPro" id="IPR016169">
    <property type="entry name" value="FAD-bd_PCMH_sub2"/>
</dbReference>
<gene>
    <name evidence="7" type="ORF">LWC34_31400</name>
</gene>
<name>A0ABS8ZHL3_9PSEU</name>
<dbReference type="Gene3D" id="3.40.462.20">
    <property type="match status" value="1"/>
</dbReference>